<keyword evidence="5" id="KW-1185">Reference proteome</keyword>
<evidence type="ECO:0000313" key="5">
    <source>
        <dbReference type="Proteomes" id="UP001204851"/>
    </source>
</evidence>
<evidence type="ECO:0000259" key="3">
    <source>
        <dbReference type="PROSITE" id="PS50110"/>
    </source>
</evidence>
<dbReference type="RefSeq" id="WP_252767688.1">
    <property type="nucleotide sequence ID" value="NZ_JAMXMC010000001.1"/>
</dbReference>
<proteinExistence type="predicted"/>
<dbReference type="Gene3D" id="3.40.50.2300">
    <property type="match status" value="1"/>
</dbReference>
<evidence type="ECO:0000256" key="1">
    <source>
        <dbReference type="ARBA" id="ARBA00022553"/>
    </source>
</evidence>
<dbReference type="Pfam" id="PF00072">
    <property type="entry name" value="Response_reg"/>
    <property type="match status" value="1"/>
</dbReference>
<evidence type="ECO:0000256" key="2">
    <source>
        <dbReference type="PROSITE-ProRule" id="PRU00169"/>
    </source>
</evidence>
<dbReference type="PANTHER" id="PTHR44591">
    <property type="entry name" value="STRESS RESPONSE REGULATOR PROTEIN 1"/>
    <property type="match status" value="1"/>
</dbReference>
<comment type="caution">
    <text evidence="4">The sequence shown here is derived from an EMBL/GenBank/DDBJ whole genome shotgun (WGS) entry which is preliminary data.</text>
</comment>
<sequence>MKKVLVVEDHADIRRLIRMTLEFEACEVFEANNGASGLAQAQELRPDVILLDVMMPGELDGLEVCRRVKADPTLAHSRVVILSARGTAADVERGQQAGSDAYLVKPFSPLQLIKVIDELSPSGTQP</sequence>
<name>A0ABT1BGN0_9BURK</name>
<evidence type="ECO:0000313" key="4">
    <source>
        <dbReference type="EMBL" id="MCO5975238.1"/>
    </source>
</evidence>
<accession>A0ABT1BGN0</accession>
<gene>
    <name evidence="4" type="ORF">M0L44_00695</name>
</gene>
<dbReference type="InterPro" id="IPR011006">
    <property type="entry name" value="CheY-like_superfamily"/>
</dbReference>
<feature type="modified residue" description="4-aspartylphosphate" evidence="2">
    <location>
        <position position="52"/>
    </location>
</feature>
<dbReference type="InterPro" id="IPR050595">
    <property type="entry name" value="Bact_response_regulator"/>
</dbReference>
<dbReference type="InterPro" id="IPR001789">
    <property type="entry name" value="Sig_transdc_resp-reg_receiver"/>
</dbReference>
<dbReference type="PANTHER" id="PTHR44591:SF3">
    <property type="entry name" value="RESPONSE REGULATORY DOMAIN-CONTAINING PROTEIN"/>
    <property type="match status" value="1"/>
</dbReference>
<feature type="domain" description="Response regulatory" evidence="3">
    <location>
        <begin position="3"/>
        <end position="120"/>
    </location>
</feature>
<dbReference type="Proteomes" id="UP001204851">
    <property type="component" value="Unassembled WGS sequence"/>
</dbReference>
<protein>
    <submittedName>
        <fullName evidence="4">Response regulator</fullName>
    </submittedName>
</protein>
<reference evidence="4 5" key="1">
    <citation type="submission" date="2022-06" db="EMBL/GenBank/DDBJ databases">
        <title>Ideonella sp. NS12-5 Genome sequencing and assembly.</title>
        <authorList>
            <person name="Jung Y."/>
        </authorList>
    </citation>
    <scope>NUCLEOTIDE SEQUENCE [LARGE SCALE GENOMIC DNA]</scope>
    <source>
        <strain evidence="4 5">NS12-5</strain>
    </source>
</reference>
<organism evidence="4 5">
    <name type="scientific">Ideonella oryzae</name>
    <dbReference type="NCBI Taxonomy" id="2937441"/>
    <lineage>
        <taxon>Bacteria</taxon>
        <taxon>Pseudomonadati</taxon>
        <taxon>Pseudomonadota</taxon>
        <taxon>Betaproteobacteria</taxon>
        <taxon>Burkholderiales</taxon>
        <taxon>Sphaerotilaceae</taxon>
        <taxon>Ideonella</taxon>
    </lineage>
</organism>
<dbReference type="EMBL" id="JAMXMC010000001">
    <property type="protein sequence ID" value="MCO5975238.1"/>
    <property type="molecule type" value="Genomic_DNA"/>
</dbReference>
<keyword evidence="1 2" id="KW-0597">Phosphoprotein</keyword>
<dbReference type="PROSITE" id="PS50110">
    <property type="entry name" value="RESPONSE_REGULATORY"/>
    <property type="match status" value="1"/>
</dbReference>
<dbReference type="SUPFAM" id="SSF52172">
    <property type="entry name" value="CheY-like"/>
    <property type="match status" value="1"/>
</dbReference>
<dbReference type="SMART" id="SM00448">
    <property type="entry name" value="REC"/>
    <property type="match status" value="1"/>
</dbReference>